<protein>
    <submittedName>
        <fullName evidence="2">AAA family ATPase</fullName>
    </submittedName>
</protein>
<sequence length="425" mass="48222">MKCIKVRIDQLGRIRDSEILVSPLMVFSGESGLGKSYLALLCHYFFELLINTSRLNHFFVDNNIDFNILSKDFKDVGTALEIKKQDLEAWMAKDAILYLRYMLGYDGISGQIEITLPESVPDTMAFTYKNELTGLVDKEEIYTILSLGNLRFRIQEKTQFDESPFAFLLRFVLIDYIFGNYQKLDSTFVLPPSRGPILTEQIIPTTGMYSEFLNDMAGLNRIKPRPDTASEIVLKLFRTILEGEVDKEETTYIYTTNDASMPVSAAAASIREIAPLQILAKKQDVSRCAILVEEPEAHLHPLKQRMMADIIGALSHNGAIMQITTHSDYFLRRLNELIMFAKAKKTTDDPDKLRTLSEKVNIVEDMSIDESIIGAYLLRKQADNTSIAVKQDISNGIPFAAFRDAILDNMNYQDILGDYLQDVTE</sequence>
<evidence type="ECO:0000259" key="1">
    <source>
        <dbReference type="Pfam" id="PF13175"/>
    </source>
</evidence>
<dbReference type="InterPro" id="IPR027417">
    <property type="entry name" value="P-loop_NTPase"/>
</dbReference>
<dbReference type="SUPFAM" id="SSF52540">
    <property type="entry name" value="P-loop containing nucleoside triphosphate hydrolases"/>
    <property type="match status" value="1"/>
</dbReference>
<gene>
    <name evidence="2" type="ORF">F7D59_05510</name>
</gene>
<dbReference type="AlphaFoldDB" id="A0A646HMY8"/>
<evidence type="ECO:0000313" key="3">
    <source>
        <dbReference type="Proteomes" id="UP000420635"/>
    </source>
</evidence>
<dbReference type="InterPro" id="IPR041685">
    <property type="entry name" value="AAA_GajA/Old/RecF-like"/>
</dbReference>
<dbReference type="Gene3D" id="3.40.50.300">
    <property type="entry name" value="P-loop containing nucleotide triphosphate hydrolases"/>
    <property type="match status" value="1"/>
</dbReference>
<dbReference type="PANTHER" id="PTHR43581:SF2">
    <property type="entry name" value="EXCINUCLEASE ATPASE SUBUNIT"/>
    <property type="match status" value="1"/>
</dbReference>
<dbReference type="Pfam" id="PF13175">
    <property type="entry name" value="AAA_15"/>
    <property type="match status" value="1"/>
</dbReference>
<accession>A0A646HMY8</accession>
<dbReference type="Proteomes" id="UP000420635">
    <property type="component" value="Unassembled WGS sequence"/>
</dbReference>
<dbReference type="RefSeq" id="WP_153113862.1">
    <property type="nucleotide sequence ID" value="NZ_VZAS01000158.1"/>
</dbReference>
<feature type="domain" description="Endonuclease GajA/Old nuclease/RecF-like AAA" evidence="1">
    <location>
        <begin position="257"/>
        <end position="330"/>
    </location>
</feature>
<comment type="caution">
    <text evidence="2">The sequence shown here is derived from an EMBL/GenBank/DDBJ whole genome shotgun (WGS) entry which is preliminary data.</text>
</comment>
<dbReference type="InterPro" id="IPR051396">
    <property type="entry name" value="Bact_Antivir_Def_Nuclease"/>
</dbReference>
<name>A0A646HMY8_9BACT</name>
<proteinExistence type="predicted"/>
<organism evidence="2 3">
    <name type="scientific">Segatella copri</name>
    <dbReference type="NCBI Taxonomy" id="165179"/>
    <lineage>
        <taxon>Bacteria</taxon>
        <taxon>Pseudomonadati</taxon>
        <taxon>Bacteroidota</taxon>
        <taxon>Bacteroidia</taxon>
        <taxon>Bacteroidales</taxon>
        <taxon>Prevotellaceae</taxon>
        <taxon>Segatella</taxon>
    </lineage>
</organism>
<dbReference type="EMBL" id="VZBQ01000058">
    <property type="protein sequence ID" value="MQN89324.1"/>
    <property type="molecule type" value="Genomic_DNA"/>
</dbReference>
<reference evidence="3" key="1">
    <citation type="submission" date="2019-09" db="EMBL/GenBank/DDBJ databases">
        <title>Distinct polysaccharide growth profiles of human intestinal Prevotella copri isolates.</title>
        <authorList>
            <person name="Fehlner-Peach H."/>
            <person name="Magnabosco C."/>
            <person name="Raghavan V."/>
            <person name="Scher J.U."/>
            <person name="Tett A."/>
            <person name="Cox L.M."/>
            <person name="Gottsegen C."/>
            <person name="Watters A."/>
            <person name="Wiltshire- Gordon J.D."/>
            <person name="Segata N."/>
            <person name="Bonneau R."/>
            <person name="Littman D.R."/>
        </authorList>
    </citation>
    <scope>NUCLEOTIDE SEQUENCE [LARGE SCALE GENOMIC DNA]</scope>
    <source>
        <strain evidence="3">iP54</strain>
    </source>
</reference>
<evidence type="ECO:0000313" key="2">
    <source>
        <dbReference type="EMBL" id="MQN89324.1"/>
    </source>
</evidence>
<dbReference type="PANTHER" id="PTHR43581">
    <property type="entry name" value="ATP/GTP PHOSPHATASE"/>
    <property type="match status" value="1"/>
</dbReference>